<keyword evidence="4 7" id="KW-1133">Transmembrane helix</keyword>
<evidence type="ECO:0000313" key="8">
    <source>
        <dbReference type="EMBL" id="MWB99814.1"/>
    </source>
</evidence>
<keyword evidence="3 7" id="KW-0812">Transmembrane</keyword>
<keyword evidence="9" id="KW-1185">Reference proteome</keyword>
<dbReference type="AlphaFoldDB" id="A0A6I4P7K1"/>
<evidence type="ECO:0000256" key="2">
    <source>
        <dbReference type="ARBA" id="ARBA00022475"/>
    </source>
</evidence>
<comment type="subcellular location">
    <subcellularLocation>
        <location evidence="1">Cell membrane</location>
        <topology evidence="1">Multi-pass membrane protein</topology>
    </subcellularLocation>
</comment>
<dbReference type="InterPro" id="IPR051461">
    <property type="entry name" value="UPF0750_membrane"/>
</dbReference>
<feature type="region of interest" description="Disordered" evidence="6">
    <location>
        <begin position="1"/>
        <end position="25"/>
    </location>
</feature>
<keyword evidence="2" id="KW-1003">Cell membrane</keyword>
<feature type="compositionally biased region" description="Low complexity" evidence="6">
    <location>
        <begin position="7"/>
        <end position="25"/>
    </location>
</feature>
<dbReference type="InterPro" id="IPR003740">
    <property type="entry name" value="YitT"/>
</dbReference>
<gene>
    <name evidence="8" type="ORF">GB864_14790</name>
</gene>
<dbReference type="Pfam" id="PF02588">
    <property type="entry name" value="YitT_membrane"/>
    <property type="match status" value="1"/>
</dbReference>
<protein>
    <submittedName>
        <fullName evidence="8">YitT family protein</fullName>
    </submittedName>
</protein>
<feature type="transmembrane region" description="Helical" evidence="7">
    <location>
        <begin position="101"/>
        <end position="119"/>
    </location>
</feature>
<keyword evidence="5 7" id="KW-0472">Membrane</keyword>
<evidence type="ECO:0000256" key="6">
    <source>
        <dbReference type="SAM" id="MobiDB-lite"/>
    </source>
</evidence>
<name>A0A6I4P7K1_9MICO</name>
<dbReference type="GO" id="GO:0005886">
    <property type="term" value="C:plasma membrane"/>
    <property type="evidence" value="ECO:0007669"/>
    <property type="project" value="UniProtKB-SubCell"/>
</dbReference>
<organism evidence="8 9">
    <name type="scientific">Agromyces seonyuensis</name>
    <dbReference type="NCBI Taxonomy" id="2662446"/>
    <lineage>
        <taxon>Bacteria</taxon>
        <taxon>Bacillati</taxon>
        <taxon>Actinomycetota</taxon>
        <taxon>Actinomycetes</taxon>
        <taxon>Micrococcales</taxon>
        <taxon>Microbacteriaceae</taxon>
        <taxon>Agromyces</taxon>
    </lineage>
</organism>
<evidence type="ECO:0000256" key="4">
    <source>
        <dbReference type="ARBA" id="ARBA00022989"/>
    </source>
</evidence>
<evidence type="ECO:0000256" key="3">
    <source>
        <dbReference type="ARBA" id="ARBA00022692"/>
    </source>
</evidence>
<evidence type="ECO:0000256" key="1">
    <source>
        <dbReference type="ARBA" id="ARBA00004651"/>
    </source>
</evidence>
<dbReference type="EMBL" id="WSTA01000080">
    <property type="protein sequence ID" value="MWB99814.1"/>
    <property type="molecule type" value="Genomic_DNA"/>
</dbReference>
<evidence type="ECO:0000256" key="5">
    <source>
        <dbReference type="ARBA" id="ARBA00023136"/>
    </source>
</evidence>
<dbReference type="PANTHER" id="PTHR33545:SF5">
    <property type="entry name" value="UPF0750 MEMBRANE PROTEIN YITT"/>
    <property type="match status" value="1"/>
</dbReference>
<comment type="caution">
    <text evidence="8">The sequence shown here is derived from an EMBL/GenBank/DDBJ whole genome shotgun (WGS) entry which is preliminary data.</text>
</comment>
<dbReference type="Proteomes" id="UP000438182">
    <property type="component" value="Unassembled WGS sequence"/>
</dbReference>
<accession>A0A6I4P7K1</accession>
<feature type="transmembrane region" description="Helical" evidence="7">
    <location>
        <begin position="73"/>
        <end position="94"/>
    </location>
</feature>
<evidence type="ECO:0000313" key="9">
    <source>
        <dbReference type="Proteomes" id="UP000438182"/>
    </source>
</evidence>
<proteinExistence type="predicted"/>
<sequence>MTATQTSSLPAVVKPAASPASPGSSASVPHSVLDNVTGLATGALLASVGLFILKSAGVATGGTAGVALLVNYATGWPLGVLFFVVNAPFFLLALPMKGWRFTLRSALTVAAVSVLSSVNQALFTDLVVDPVYGSVLGNLIVGVGLLIIFRHGSSVGGFSILAIIAQDRLGWRAGYVQLALDATVVLFAFTLLTPWMVAASLLGAAVLNLTLAINHRPGRYTGH</sequence>
<evidence type="ECO:0000256" key="7">
    <source>
        <dbReference type="SAM" id="Phobius"/>
    </source>
</evidence>
<dbReference type="PANTHER" id="PTHR33545">
    <property type="entry name" value="UPF0750 MEMBRANE PROTEIN YITT-RELATED"/>
    <property type="match status" value="1"/>
</dbReference>
<reference evidence="8 9" key="1">
    <citation type="submission" date="2019-12" db="EMBL/GenBank/DDBJ databases">
        <authorList>
            <person name="Kim Y.S."/>
        </authorList>
    </citation>
    <scope>NUCLEOTIDE SEQUENCE [LARGE SCALE GENOMIC DNA]</scope>
    <source>
        <strain evidence="8 9">MMS17-SY077</strain>
    </source>
</reference>
<feature type="transmembrane region" description="Helical" evidence="7">
    <location>
        <begin position="195"/>
        <end position="213"/>
    </location>
</feature>